<organism evidence="2 3">
    <name type="scientific">Putridiphycobacter roseus</name>
    <dbReference type="NCBI Taxonomy" id="2219161"/>
    <lineage>
        <taxon>Bacteria</taxon>
        <taxon>Pseudomonadati</taxon>
        <taxon>Bacteroidota</taxon>
        <taxon>Flavobacteriia</taxon>
        <taxon>Flavobacteriales</taxon>
        <taxon>Crocinitomicaceae</taxon>
        <taxon>Putridiphycobacter</taxon>
    </lineage>
</organism>
<evidence type="ECO:0000313" key="2">
    <source>
        <dbReference type="EMBL" id="PZE18777.1"/>
    </source>
</evidence>
<dbReference type="OrthoDB" id="9788332at2"/>
<reference evidence="2 3" key="1">
    <citation type="submission" date="2018-06" db="EMBL/GenBank/DDBJ databases">
        <title>The draft genome sequence of Crocinitomix sp. SM1701.</title>
        <authorList>
            <person name="Zhang X."/>
        </authorList>
    </citation>
    <scope>NUCLEOTIDE SEQUENCE [LARGE SCALE GENOMIC DNA]</scope>
    <source>
        <strain evidence="2 3">SM1701</strain>
    </source>
</reference>
<keyword evidence="1" id="KW-0732">Signal</keyword>
<evidence type="ECO:0000256" key="1">
    <source>
        <dbReference type="SAM" id="SignalP"/>
    </source>
</evidence>
<protein>
    <submittedName>
        <fullName evidence="2">DUF2141 domain-containing protein</fullName>
    </submittedName>
</protein>
<feature type="chain" id="PRO_5015838707" evidence="1">
    <location>
        <begin position="23"/>
        <end position="142"/>
    </location>
</feature>
<gene>
    <name evidence="2" type="ORF">DNU06_02810</name>
</gene>
<name>A0A2W1N382_9FLAO</name>
<sequence>MKRSIIILCLSTIFLGSSFKSAENHLVKVYLKNIVAEKGTAYVNIYTSEGFPKSDKQLQRKSVKITGNTAYVTFSVPNGNYAIAMYHDVNDNDQMDKNWIGYPLEPYGFSRNFKPTISEPDFTDCNFTVKNASKTLTINLIQ</sequence>
<dbReference type="Proteomes" id="UP000249248">
    <property type="component" value="Unassembled WGS sequence"/>
</dbReference>
<proteinExistence type="predicted"/>
<evidence type="ECO:0000313" key="3">
    <source>
        <dbReference type="Proteomes" id="UP000249248"/>
    </source>
</evidence>
<feature type="signal peptide" evidence="1">
    <location>
        <begin position="1"/>
        <end position="22"/>
    </location>
</feature>
<dbReference type="RefSeq" id="WP_111061678.1">
    <property type="nucleotide sequence ID" value="NZ_JBHUCU010000007.1"/>
</dbReference>
<dbReference type="Pfam" id="PF09912">
    <property type="entry name" value="DUF2141"/>
    <property type="match status" value="1"/>
</dbReference>
<keyword evidence="3" id="KW-1185">Reference proteome</keyword>
<dbReference type="EMBL" id="QKSB01000001">
    <property type="protein sequence ID" value="PZE18777.1"/>
    <property type="molecule type" value="Genomic_DNA"/>
</dbReference>
<dbReference type="InterPro" id="IPR018673">
    <property type="entry name" value="DUF2141"/>
</dbReference>
<accession>A0A2W1N382</accession>
<dbReference type="AlphaFoldDB" id="A0A2W1N382"/>
<comment type="caution">
    <text evidence="2">The sequence shown here is derived from an EMBL/GenBank/DDBJ whole genome shotgun (WGS) entry which is preliminary data.</text>
</comment>